<comment type="caution">
    <text evidence="5">The sequence shown here is derived from an EMBL/GenBank/DDBJ whole genome shotgun (WGS) entry which is preliminary data.</text>
</comment>
<proteinExistence type="predicted"/>
<keyword evidence="6" id="KW-1185">Reference proteome</keyword>
<feature type="region of interest" description="Disordered" evidence="1">
    <location>
        <begin position="321"/>
        <end position="390"/>
    </location>
</feature>
<accession>A0A919PB87</accession>
<evidence type="ECO:0000313" key="5">
    <source>
        <dbReference type="EMBL" id="GIG35072.1"/>
    </source>
</evidence>
<feature type="domain" description="WCX" evidence="4">
    <location>
        <begin position="244"/>
        <end position="315"/>
    </location>
</feature>
<dbReference type="Proteomes" id="UP000642125">
    <property type="component" value="Unassembled WGS sequence"/>
</dbReference>
<feature type="domain" description="WYL" evidence="2">
    <location>
        <begin position="148"/>
        <end position="216"/>
    </location>
</feature>
<dbReference type="InterPro" id="IPR057727">
    <property type="entry name" value="WCX_dom"/>
</dbReference>
<dbReference type="PROSITE" id="PS52050">
    <property type="entry name" value="WYL"/>
    <property type="match status" value="1"/>
</dbReference>
<dbReference type="InterPro" id="IPR026881">
    <property type="entry name" value="WYL_dom"/>
</dbReference>
<dbReference type="RefSeq" id="WP_203667103.1">
    <property type="nucleotide sequence ID" value="NZ_BONO01000002.1"/>
</dbReference>
<evidence type="ECO:0000259" key="2">
    <source>
        <dbReference type="Pfam" id="PF13280"/>
    </source>
</evidence>
<dbReference type="PANTHER" id="PTHR34580:SF1">
    <property type="entry name" value="PROTEIN PAFC"/>
    <property type="match status" value="1"/>
</dbReference>
<dbReference type="Pfam" id="PF13280">
    <property type="entry name" value="WYL"/>
    <property type="match status" value="1"/>
</dbReference>
<dbReference type="InterPro" id="IPR036388">
    <property type="entry name" value="WH-like_DNA-bd_sf"/>
</dbReference>
<feature type="compositionally biased region" description="Low complexity" evidence="1">
    <location>
        <begin position="321"/>
        <end position="335"/>
    </location>
</feature>
<reference evidence="5" key="1">
    <citation type="submission" date="2021-01" db="EMBL/GenBank/DDBJ databases">
        <title>Whole genome shotgun sequence of Cellulomonas pakistanensis NBRC 110800.</title>
        <authorList>
            <person name="Komaki H."/>
            <person name="Tamura T."/>
        </authorList>
    </citation>
    <scope>NUCLEOTIDE SEQUENCE</scope>
    <source>
        <strain evidence="5">NBRC 110800</strain>
    </source>
</reference>
<organism evidence="5 6">
    <name type="scientific">Cellulomonas pakistanensis</name>
    <dbReference type="NCBI Taxonomy" id="992287"/>
    <lineage>
        <taxon>Bacteria</taxon>
        <taxon>Bacillati</taxon>
        <taxon>Actinomycetota</taxon>
        <taxon>Actinomycetes</taxon>
        <taxon>Micrococcales</taxon>
        <taxon>Cellulomonadaceae</taxon>
        <taxon>Cellulomonas</taxon>
    </lineage>
</organism>
<feature type="compositionally biased region" description="Acidic residues" evidence="1">
    <location>
        <begin position="336"/>
        <end position="377"/>
    </location>
</feature>
<evidence type="ECO:0000256" key="1">
    <source>
        <dbReference type="SAM" id="MobiDB-lite"/>
    </source>
</evidence>
<dbReference type="EMBL" id="BONO01000002">
    <property type="protein sequence ID" value="GIG35072.1"/>
    <property type="molecule type" value="Genomic_DNA"/>
</dbReference>
<dbReference type="PANTHER" id="PTHR34580">
    <property type="match status" value="1"/>
</dbReference>
<feature type="compositionally biased region" description="Low complexity" evidence="1">
    <location>
        <begin position="378"/>
        <end position="390"/>
    </location>
</feature>
<dbReference type="InterPro" id="IPR043839">
    <property type="entry name" value="PafC_HTH"/>
</dbReference>
<dbReference type="InterPro" id="IPR051534">
    <property type="entry name" value="CBASS_pafABC_assoc_protein"/>
</dbReference>
<evidence type="ECO:0000259" key="4">
    <source>
        <dbReference type="Pfam" id="PF25583"/>
    </source>
</evidence>
<dbReference type="AlphaFoldDB" id="A0A919PB87"/>
<dbReference type="Pfam" id="PF25583">
    <property type="entry name" value="WCX"/>
    <property type="match status" value="1"/>
</dbReference>
<dbReference type="InterPro" id="IPR036390">
    <property type="entry name" value="WH_DNA-bd_sf"/>
</dbReference>
<feature type="domain" description="PafC HTH" evidence="3">
    <location>
        <begin position="7"/>
        <end position="128"/>
    </location>
</feature>
<dbReference type="Gene3D" id="1.10.10.10">
    <property type="entry name" value="Winged helix-like DNA-binding domain superfamily/Winged helix DNA-binding domain"/>
    <property type="match status" value="1"/>
</dbReference>
<evidence type="ECO:0000313" key="6">
    <source>
        <dbReference type="Proteomes" id="UP000642125"/>
    </source>
</evidence>
<sequence>MAERASERLLRLLGMIGYLDRNDGVSVEQLAEHFGVTPAQVMADVDTLWMSGTPGYYPHDLIDFDADSYDRGEIRLTESRGMTRPLRLGTREAVTLLAALSAMVADLSPTLDPEQAEVLRSALAKLTAATGEAANAVDVRLAVDGRPEVVAAIRTALATRRRLRIRYVNASDVTSDRLVDPLRMTTSDERSYLQAWCLRADDERLFRLDRVLAAEVLDEPADPHPGAGRGATAEFLLDLTGDVATLHLRSTGRWVAETVPVEAVRNLPDGSFEVDVRVGQRAFLRSLLLQAADDVLGVRPPEVARDVAARARAALAAYGPLADADPAPSAAPTDPADTDPADADPADADPADADPADADPADADPADADPADADPADADPAPGAPTPTAG</sequence>
<name>A0A919PB87_9CELL</name>
<dbReference type="Pfam" id="PF19187">
    <property type="entry name" value="HTH_PafC"/>
    <property type="match status" value="1"/>
</dbReference>
<gene>
    <name evidence="5" type="ORF">Cpa01nite_04530</name>
</gene>
<protein>
    <recommendedName>
        <fullName evidence="7">WYL domain-containing protein</fullName>
    </recommendedName>
</protein>
<evidence type="ECO:0008006" key="7">
    <source>
        <dbReference type="Google" id="ProtNLM"/>
    </source>
</evidence>
<dbReference type="SUPFAM" id="SSF46785">
    <property type="entry name" value="Winged helix' DNA-binding domain"/>
    <property type="match status" value="1"/>
</dbReference>
<evidence type="ECO:0000259" key="3">
    <source>
        <dbReference type="Pfam" id="PF19187"/>
    </source>
</evidence>